<dbReference type="Proteomes" id="UP000030764">
    <property type="component" value="Unassembled WGS sequence"/>
</dbReference>
<dbReference type="EMBL" id="KL363228">
    <property type="protein sequence ID" value="KFD52378.1"/>
    <property type="molecule type" value="Genomic_DNA"/>
</dbReference>
<name>A0A085NKG3_9BILA</name>
<dbReference type="Proteomes" id="UP000030758">
    <property type="component" value="Unassembled WGS sequence"/>
</dbReference>
<evidence type="ECO:0000313" key="4">
    <source>
        <dbReference type="Proteomes" id="UP000030764"/>
    </source>
</evidence>
<keyword evidence="4" id="KW-1185">Reference proteome</keyword>
<evidence type="ECO:0000256" key="1">
    <source>
        <dbReference type="SAM" id="MobiDB-lite"/>
    </source>
</evidence>
<dbReference type="EMBL" id="KL367491">
    <property type="protein sequence ID" value="KFD69959.1"/>
    <property type="molecule type" value="Genomic_DNA"/>
</dbReference>
<organism evidence="3">
    <name type="scientific">Trichuris suis</name>
    <name type="common">pig whipworm</name>
    <dbReference type="NCBI Taxonomy" id="68888"/>
    <lineage>
        <taxon>Eukaryota</taxon>
        <taxon>Metazoa</taxon>
        <taxon>Ecdysozoa</taxon>
        <taxon>Nematoda</taxon>
        <taxon>Enoplea</taxon>
        <taxon>Dorylaimia</taxon>
        <taxon>Trichinellida</taxon>
        <taxon>Trichuridae</taxon>
        <taxon>Trichuris</taxon>
    </lineage>
</organism>
<accession>A0A085NKG3</accession>
<protein>
    <submittedName>
        <fullName evidence="3">Uncharacterized protein</fullName>
    </submittedName>
</protein>
<feature type="region of interest" description="Disordered" evidence="1">
    <location>
        <begin position="1"/>
        <end position="21"/>
    </location>
</feature>
<evidence type="ECO:0000313" key="3">
    <source>
        <dbReference type="EMBL" id="KFD69959.1"/>
    </source>
</evidence>
<evidence type="ECO:0000313" key="2">
    <source>
        <dbReference type="EMBL" id="KFD52378.1"/>
    </source>
</evidence>
<reference evidence="3 4" key="1">
    <citation type="journal article" date="2014" name="Nat. Genet.">
        <title>Genome and transcriptome of the porcine whipworm Trichuris suis.</title>
        <authorList>
            <person name="Jex A.R."/>
            <person name="Nejsum P."/>
            <person name="Schwarz E.M."/>
            <person name="Hu L."/>
            <person name="Young N.D."/>
            <person name="Hall R.S."/>
            <person name="Korhonen P.K."/>
            <person name="Liao S."/>
            <person name="Thamsborg S."/>
            <person name="Xia J."/>
            <person name="Xu P."/>
            <person name="Wang S."/>
            <person name="Scheerlinck J.P."/>
            <person name="Hofmann A."/>
            <person name="Sternberg P.W."/>
            <person name="Wang J."/>
            <person name="Gasser R.B."/>
        </authorList>
    </citation>
    <scope>NUCLEOTIDE SEQUENCE [LARGE SCALE GENOMIC DNA]</scope>
    <source>
        <strain evidence="3">DCEP-RM93F</strain>
        <strain evidence="2">DCEP-RM93M</strain>
    </source>
</reference>
<gene>
    <name evidence="2" type="ORF">M513_06759</name>
    <name evidence="3" type="ORF">M514_06759</name>
</gene>
<proteinExistence type="predicted"/>
<sequence>MVSTRQMLASPGGPTPSMFGNQLTIDHQRLIGIFNGRTSASAPYIARAELLCQKREVYT</sequence>
<dbReference type="AlphaFoldDB" id="A0A085NKG3"/>